<protein>
    <submittedName>
        <fullName evidence="2">Glutathione S-transferase</fullName>
    </submittedName>
</protein>
<reference evidence="2 3" key="1">
    <citation type="submission" date="2023-07" db="EMBL/GenBank/DDBJ databases">
        <title>Genomic Encyclopedia of Type Strains, Phase IV (KMG-IV): sequencing the most valuable type-strain genomes for metagenomic binning, comparative biology and taxonomic classification.</title>
        <authorList>
            <person name="Goeker M."/>
        </authorList>
    </citation>
    <scope>NUCLEOTIDE SEQUENCE [LARGE SCALE GENOMIC DNA]</scope>
    <source>
        <strain evidence="2 3">DSM 5896</strain>
    </source>
</reference>
<dbReference type="CDD" id="cd03205">
    <property type="entry name" value="GST_C_6"/>
    <property type="match status" value="1"/>
</dbReference>
<dbReference type="InterPro" id="IPR004045">
    <property type="entry name" value="Glutathione_S-Trfase_N"/>
</dbReference>
<dbReference type="InterPro" id="IPR036249">
    <property type="entry name" value="Thioredoxin-like_sf"/>
</dbReference>
<dbReference type="Gene3D" id="3.40.30.10">
    <property type="entry name" value="Glutaredoxin"/>
    <property type="match status" value="1"/>
</dbReference>
<keyword evidence="3" id="KW-1185">Reference proteome</keyword>
<evidence type="ECO:0000259" key="1">
    <source>
        <dbReference type="PROSITE" id="PS50404"/>
    </source>
</evidence>
<dbReference type="EMBL" id="JAUSVK010000001">
    <property type="protein sequence ID" value="MDQ0391741.1"/>
    <property type="molecule type" value="Genomic_DNA"/>
</dbReference>
<evidence type="ECO:0000313" key="3">
    <source>
        <dbReference type="Proteomes" id="UP001237448"/>
    </source>
</evidence>
<comment type="caution">
    <text evidence="2">The sequence shown here is derived from an EMBL/GenBank/DDBJ whole genome shotgun (WGS) entry which is preliminary data.</text>
</comment>
<gene>
    <name evidence="2" type="ORF">J3R73_001533</name>
</gene>
<dbReference type="RefSeq" id="WP_307424561.1">
    <property type="nucleotide sequence ID" value="NZ_JAUSVK010000001.1"/>
</dbReference>
<sequence length="199" mass="21522">MQLRSSPASPFGRKVKIAAHFLGLMDRITVVPADTTDPEEPLRRQAPLGKIPALILDDGTALYDSRVIVEYLDHLAGGGLLLPPGPARFDVLTRQALADGIMDAALLQVYEGRFRTPEQHSPRWLELQAGKVSRGLAAFESRAGAFDPALDAGAIALACALGYLDLRFAGTWRAEHPGLVAWLTAFEERIPAFGLTRPA</sequence>
<organism evidence="2 3">
    <name type="scientific">Labrys monachus</name>
    <dbReference type="NCBI Taxonomy" id="217067"/>
    <lineage>
        <taxon>Bacteria</taxon>
        <taxon>Pseudomonadati</taxon>
        <taxon>Pseudomonadota</taxon>
        <taxon>Alphaproteobacteria</taxon>
        <taxon>Hyphomicrobiales</taxon>
        <taxon>Xanthobacteraceae</taxon>
        <taxon>Labrys</taxon>
    </lineage>
</organism>
<name>A0ABU0FBC7_9HYPH</name>
<evidence type="ECO:0000313" key="2">
    <source>
        <dbReference type="EMBL" id="MDQ0391741.1"/>
    </source>
</evidence>
<dbReference type="Pfam" id="PF13409">
    <property type="entry name" value="GST_N_2"/>
    <property type="match status" value="1"/>
</dbReference>
<dbReference type="Gene3D" id="1.20.1050.10">
    <property type="match status" value="1"/>
</dbReference>
<dbReference type="Proteomes" id="UP001237448">
    <property type="component" value="Unassembled WGS sequence"/>
</dbReference>
<feature type="domain" description="GST N-terminal" evidence="1">
    <location>
        <begin position="1"/>
        <end position="80"/>
    </location>
</feature>
<dbReference type="SUPFAM" id="SSF47616">
    <property type="entry name" value="GST C-terminal domain-like"/>
    <property type="match status" value="1"/>
</dbReference>
<proteinExistence type="predicted"/>
<dbReference type="InterPro" id="IPR036282">
    <property type="entry name" value="Glutathione-S-Trfase_C_sf"/>
</dbReference>
<dbReference type="SUPFAM" id="SSF52833">
    <property type="entry name" value="Thioredoxin-like"/>
    <property type="match status" value="1"/>
</dbReference>
<dbReference type="Pfam" id="PF13410">
    <property type="entry name" value="GST_C_2"/>
    <property type="match status" value="1"/>
</dbReference>
<dbReference type="PROSITE" id="PS50404">
    <property type="entry name" value="GST_NTER"/>
    <property type="match status" value="1"/>
</dbReference>
<dbReference type="CDD" id="cd03049">
    <property type="entry name" value="GST_N_3"/>
    <property type="match status" value="1"/>
</dbReference>
<accession>A0ABU0FBC7</accession>